<evidence type="ECO:0000256" key="4">
    <source>
        <dbReference type="ARBA" id="ARBA00021095"/>
    </source>
</evidence>
<feature type="transmembrane region" description="Helical" evidence="16">
    <location>
        <begin position="30"/>
        <end position="48"/>
    </location>
</feature>
<evidence type="ECO:0000256" key="11">
    <source>
        <dbReference type="ARBA" id="ARBA00023027"/>
    </source>
</evidence>
<feature type="transmembrane region" description="Helical" evidence="16">
    <location>
        <begin position="54"/>
        <end position="74"/>
    </location>
</feature>
<keyword evidence="7 16" id="KW-0812">Transmembrane</keyword>
<organism evidence="17">
    <name type="scientific">Phratora sp. N57</name>
    <dbReference type="NCBI Taxonomy" id="2653981"/>
    <lineage>
        <taxon>Eukaryota</taxon>
        <taxon>Metazoa</taxon>
        <taxon>Ecdysozoa</taxon>
        <taxon>Arthropoda</taxon>
        <taxon>Hexapoda</taxon>
        <taxon>Insecta</taxon>
        <taxon>Pterygota</taxon>
        <taxon>Neoptera</taxon>
        <taxon>Endopterygota</taxon>
        <taxon>Coleoptera</taxon>
        <taxon>Polyphaga</taxon>
        <taxon>Cucujiformia</taxon>
        <taxon>Chrysomeloidea</taxon>
        <taxon>Chrysomelidae</taxon>
        <taxon>Chrysomelinae</taxon>
        <taxon>Chrysomelini</taxon>
        <taxon>Phratora</taxon>
    </lineage>
</organism>
<keyword evidence="12 17" id="KW-0496">Mitochondrion</keyword>
<dbReference type="InterPro" id="IPR050269">
    <property type="entry name" value="ComplexI_Subunit6"/>
</dbReference>
<keyword evidence="11" id="KW-0520">NAD</keyword>
<gene>
    <name evidence="17" type="primary">nad6</name>
</gene>
<evidence type="ECO:0000256" key="14">
    <source>
        <dbReference type="ARBA" id="ARBA00031019"/>
    </source>
</evidence>
<evidence type="ECO:0000256" key="15">
    <source>
        <dbReference type="ARBA" id="ARBA00049551"/>
    </source>
</evidence>
<keyword evidence="6" id="KW-0679">Respiratory chain</keyword>
<evidence type="ECO:0000256" key="16">
    <source>
        <dbReference type="SAM" id="Phobius"/>
    </source>
</evidence>
<comment type="similarity">
    <text evidence="2">Belongs to the complex I subunit 6 family.</text>
</comment>
<evidence type="ECO:0000256" key="8">
    <source>
        <dbReference type="ARBA" id="ARBA00022967"/>
    </source>
</evidence>
<dbReference type="PANTHER" id="PTHR11435">
    <property type="entry name" value="NADH UBIQUINONE OXIDOREDUCTASE SUBUNIT ND6"/>
    <property type="match status" value="1"/>
</dbReference>
<feature type="transmembrane region" description="Helical" evidence="16">
    <location>
        <begin position="140"/>
        <end position="160"/>
    </location>
</feature>
<dbReference type="GO" id="GO:0031966">
    <property type="term" value="C:mitochondrial membrane"/>
    <property type="evidence" value="ECO:0007669"/>
    <property type="project" value="UniProtKB-SubCell"/>
</dbReference>
<evidence type="ECO:0000256" key="2">
    <source>
        <dbReference type="ARBA" id="ARBA00005698"/>
    </source>
</evidence>
<name>A0A5Q0U0L9_9CUCU</name>
<dbReference type="AlphaFoldDB" id="A0A5Q0U0L9"/>
<dbReference type="GO" id="GO:0008137">
    <property type="term" value="F:NADH dehydrogenase (ubiquinone) activity"/>
    <property type="evidence" value="ECO:0007669"/>
    <property type="project" value="UniProtKB-EC"/>
</dbReference>
<accession>A0A5Q0U0L9</accession>
<keyword evidence="10 16" id="KW-1133">Transmembrane helix</keyword>
<evidence type="ECO:0000256" key="13">
    <source>
        <dbReference type="ARBA" id="ARBA00023136"/>
    </source>
</evidence>
<evidence type="ECO:0000256" key="9">
    <source>
        <dbReference type="ARBA" id="ARBA00022982"/>
    </source>
</evidence>
<feature type="transmembrane region" description="Helical" evidence="16">
    <location>
        <begin position="86"/>
        <end position="107"/>
    </location>
</feature>
<keyword evidence="8" id="KW-1278">Translocase</keyword>
<evidence type="ECO:0000256" key="10">
    <source>
        <dbReference type="ARBA" id="ARBA00022989"/>
    </source>
</evidence>
<proteinExistence type="inferred from homology"/>
<keyword evidence="13 16" id="KW-0472">Membrane</keyword>
<comment type="subcellular location">
    <subcellularLocation>
        <location evidence="1">Mitochondrion membrane</location>
        <topology evidence="1">Multi-pass membrane protein</topology>
    </subcellularLocation>
</comment>
<evidence type="ECO:0000256" key="6">
    <source>
        <dbReference type="ARBA" id="ARBA00022660"/>
    </source>
</evidence>
<dbReference type="PANTHER" id="PTHR11435:SF1">
    <property type="entry name" value="NADH-UBIQUINONE OXIDOREDUCTASE CHAIN 6"/>
    <property type="match status" value="1"/>
</dbReference>
<evidence type="ECO:0000256" key="1">
    <source>
        <dbReference type="ARBA" id="ARBA00004225"/>
    </source>
</evidence>
<dbReference type="EC" id="7.1.1.2" evidence="3"/>
<reference evidence="17" key="1">
    <citation type="submission" date="2018-10" db="EMBL/GenBank/DDBJ databases">
        <title>Mitogenomes versus nuclear genes in resolving species limits in three host-specific Altica flea beetles (Coleoptera: Chrysomelidae).</title>
        <authorList>
            <person name="Nie R.-E."/>
            <person name="Wei J."/>
            <person name="Zhang S.-K."/>
            <person name="Vogler A.P."/>
            <person name="Wu L."/>
            <person name="Konstantinov A.S."/>
            <person name="Li W.-Z."/>
            <person name="Yang X.-K."/>
            <person name="Xue H.-J."/>
        </authorList>
    </citation>
    <scope>NUCLEOTIDE SEQUENCE</scope>
</reference>
<keyword evidence="9" id="KW-0249">Electron transport</keyword>
<geneLocation type="mitochondrion" evidence="17"/>
<evidence type="ECO:0000313" key="17">
    <source>
        <dbReference type="EMBL" id="QGA74012.1"/>
    </source>
</evidence>
<evidence type="ECO:0000256" key="3">
    <source>
        <dbReference type="ARBA" id="ARBA00012944"/>
    </source>
</evidence>
<sequence>MLEISTSMLICMWMVSIMLMFLNHPLSLGMILLTYTILVSLLTGMMNYNYWFSYILFLIMIGGMLILFIYMTSIASNEKFKFSSKLFIMFITFMFFMFLLLMIDTYYTNMKLNLTDMMNQCTQINFKLSICKYMNYPQNMIMIIMIIYLFITLIMVTKMTNINHGPLRQKY</sequence>
<protein>
    <recommendedName>
        <fullName evidence="4">NADH-ubiquinone oxidoreductase chain 6</fullName>
        <ecNumber evidence="3">7.1.1.2</ecNumber>
    </recommendedName>
    <alternativeName>
        <fullName evidence="14">NADH dehydrogenase subunit 6</fullName>
    </alternativeName>
</protein>
<evidence type="ECO:0000256" key="7">
    <source>
        <dbReference type="ARBA" id="ARBA00022692"/>
    </source>
</evidence>
<keyword evidence="5" id="KW-0813">Transport</keyword>
<dbReference type="EMBL" id="MK049854">
    <property type="protein sequence ID" value="QGA74012.1"/>
    <property type="molecule type" value="Genomic_DNA"/>
</dbReference>
<evidence type="ECO:0000256" key="12">
    <source>
        <dbReference type="ARBA" id="ARBA00023128"/>
    </source>
</evidence>
<evidence type="ECO:0000256" key="5">
    <source>
        <dbReference type="ARBA" id="ARBA00022448"/>
    </source>
</evidence>
<comment type="catalytic activity">
    <reaction evidence="15">
        <text>a ubiquinone + NADH + 5 H(+)(in) = a ubiquinol + NAD(+) + 4 H(+)(out)</text>
        <dbReference type="Rhea" id="RHEA:29091"/>
        <dbReference type="Rhea" id="RHEA-COMP:9565"/>
        <dbReference type="Rhea" id="RHEA-COMP:9566"/>
        <dbReference type="ChEBI" id="CHEBI:15378"/>
        <dbReference type="ChEBI" id="CHEBI:16389"/>
        <dbReference type="ChEBI" id="CHEBI:17976"/>
        <dbReference type="ChEBI" id="CHEBI:57540"/>
        <dbReference type="ChEBI" id="CHEBI:57945"/>
        <dbReference type="EC" id="7.1.1.2"/>
    </reaction>
</comment>